<dbReference type="PANTHER" id="PTHR24096:SF149">
    <property type="entry name" value="AMP-BINDING DOMAIN-CONTAINING PROTEIN-RELATED"/>
    <property type="match status" value="1"/>
</dbReference>
<dbReference type="InterPro" id="IPR020845">
    <property type="entry name" value="AMP-binding_CS"/>
</dbReference>
<proteinExistence type="inferred from homology"/>
<dbReference type="SUPFAM" id="SSF56801">
    <property type="entry name" value="Acetyl-CoA synthetase-like"/>
    <property type="match status" value="1"/>
</dbReference>
<dbReference type="FunFam" id="3.30.300.30:FF:000007">
    <property type="entry name" value="4-coumarate--CoA ligase 2"/>
    <property type="match status" value="1"/>
</dbReference>
<dbReference type="Pfam" id="PF13193">
    <property type="entry name" value="AMP-binding_C"/>
    <property type="match status" value="1"/>
</dbReference>
<dbReference type="InterPro" id="IPR042099">
    <property type="entry name" value="ANL_N_sf"/>
</dbReference>
<dbReference type="Pfam" id="PF00501">
    <property type="entry name" value="AMP-binding"/>
    <property type="match status" value="1"/>
</dbReference>
<evidence type="ECO:0000313" key="6">
    <source>
        <dbReference type="Proteomes" id="UP000481288"/>
    </source>
</evidence>
<dbReference type="PROSITE" id="PS00455">
    <property type="entry name" value="AMP_BINDING"/>
    <property type="match status" value="1"/>
</dbReference>
<dbReference type="Gene3D" id="3.40.50.12780">
    <property type="entry name" value="N-terminal domain of ligase-like"/>
    <property type="match status" value="1"/>
</dbReference>
<dbReference type="InterPro" id="IPR000873">
    <property type="entry name" value="AMP-dep_synth/lig_dom"/>
</dbReference>
<accession>A0A7D8YUE0</accession>
<dbReference type="GO" id="GO:0019748">
    <property type="term" value="P:secondary metabolic process"/>
    <property type="evidence" value="ECO:0007669"/>
    <property type="project" value="TreeGrafter"/>
</dbReference>
<dbReference type="PANTHER" id="PTHR24096">
    <property type="entry name" value="LONG-CHAIN-FATTY-ACID--COA LIGASE"/>
    <property type="match status" value="1"/>
</dbReference>
<dbReference type="Proteomes" id="UP000481288">
    <property type="component" value="Unassembled WGS sequence"/>
</dbReference>
<name>A0A7D8YUE0_9HELO</name>
<dbReference type="InterPro" id="IPR025110">
    <property type="entry name" value="AMP-bd_C"/>
</dbReference>
<evidence type="ECO:0000256" key="1">
    <source>
        <dbReference type="ARBA" id="ARBA00006432"/>
    </source>
</evidence>
<dbReference type="EMBL" id="QGMG01000029">
    <property type="protein sequence ID" value="TVY58701.1"/>
    <property type="molecule type" value="Genomic_DNA"/>
</dbReference>
<feature type="non-terminal residue" evidence="5">
    <location>
        <position position="1"/>
    </location>
</feature>
<dbReference type="GO" id="GO:0016405">
    <property type="term" value="F:CoA-ligase activity"/>
    <property type="evidence" value="ECO:0007669"/>
    <property type="project" value="TreeGrafter"/>
</dbReference>
<dbReference type="AlphaFoldDB" id="A0A7D8YUE0"/>
<feature type="domain" description="AMP-binding enzyme C-terminal" evidence="4">
    <location>
        <begin position="454"/>
        <end position="532"/>
    </location>
</feature>
<protein>
    <submittedName>
        <fullName evidence="5">Putative acyl-coenzyme A synthetase</fullName>
    </submittedName>
</protein>
<gene>
    <name evidence="5" type="ORF">LCER1_G000312</name>
</gene>
<dbReference type="InterPro" id="IPR045851">
    <property type="entry name" value="AMP-bd_C_sf"/>
</dbReference>
<comment type="similarity">
    <text evidence="1">Belongs to the ATP-dependent AMP-binding enzyme family.</text>
</comment>
<keyword evidence="2" id="KW-0436">Ligase</keyword>
<feature type="domain" description="AMP-dependent synthetase/ligase" evidence="3">
    <location>
        <begin position="35"/>
        <end position="405"/>
    </location>
</feature>
<dbReference type="OrthoDB" id="1898221at2759"/>
<reference evidence="5 6" key="1">
    <citation type="submission" date="2018-05" db="EMBL/GenBank/DDBJ databases">
        <title>Whole genome sequencing for identification of molecular markers to develop diagnostic detection tools for the regulated plant pathogen Lachnellula willkommii.</title>
        <authorList>
            <person name="Giroux E."/>
            <person name="Bilodeau G."/>
        </authorList>
    </citation>
    <scope>NUCLEOTIDE SEQUENCE [LARGE SCALE GENOMIC DNA]</scope>
    <source>
        <strain evidence="5 6">CBS 625.97</strain>
    </source>
</reference>
<dbReference type="Gene3D" id="3.30.300.30">
    <property type="match status" value="1"/>
</dbReference>
<dbReference type="CDD" id="cd05911">
    <property type="entry name" value="Firefly_Luc_like"/>
    <property type="match status" value="1"/>
</dbReference>
<comment type="caution">
    <text evidence="5">The sequence shown here is derived from an EMBL/GenBank/DDBJ whole genome shotgun (WGS) entry which is preliminary data.</text>
</comment>
<evidence type="ECO:0000256" key="2">
    <source>
        <dbReference type="ARBA" id="ARBA00022598"/>
    </source>
</evidence>
<organism evidence="5 6">
    <name type="scientific">Lachnellula cervina</name>
    <dbReference type="NCBI Taxonomy" id="1316786"/>
    <lineage>
        <taxon>Eukaryota</taxon>
        <taxon>Fungi</taxon>
        <taxon>Dikarya</taxon>
        <taxon>Ascomycota</taxon>
        <taxon>Pezizomycotina</taxon>
        <taxon>Leotiomycetes</taxon>
        <taxon>Helotiales</taxon>
        <taxon>Lachnaceae</taxon>
        <taxon>Lachnellula</taxon>
    </lineage>
</organism>
<sequence length="553" mass="59729">SVLNSLRTKIHSHGTDYAPCGATEDTVLHLEAANPSNAVTKAQARDITKQVAYSLRQNYGIGASGPGKDVVVCISSGQPLLPMLFYGVIAAGGVYSAASASFTPPELSRQVKQGTSNLIFCSEDAKDVAIQFVKDCGVPLSRVVVISSSPEWSMRAVEGNTSCLTSSGKLDWRKITGQKELEESLICLVYSSGTTGVPKGVLLSHSNIVAECFIPSSMAREQIASRAAKGELPFEYRTLAHLPAAHIAGVQGYFINPFYMGGPVYWMPKFDFVKFLEYNKKFRITFFFTVPPIYLLIAKMPLVTDQFDALEVAVCGAAPLGKELQKAASKKLGRGKCLISQTWGLSETTGSTTVMPWDQTDNTGSVSPILPNSSFRFVDDDGKDVQEGQPGEILVKGPVVTRGYYGNPQATKDSFVDGWFRTGDIGVWKNGLPYIVDRKKELIKYKGIQVAPAELEALLLTHPQILDAAVIGVPTEEATEVPRAYVVTGDGGSGGVSEAQIMDFVKGQVADYKRLRGGVRFLDAIPKSASGKILRRELRGLVGREGRKDGARL</sequence>
<evidence type="ECO:0000259" key="3">
    <source>
        <dbReference type="Pfam" id="PF00501"/>
    </source>
</evidence>
<keyword evidence="6" id="KW-1185">Reference proteome</keyword>
<evidence type="ECO:0000259" key="4">
    <source>
        <dbReference type="Pfam" id="PF13193"/>
    </source>
</evidence>
<evidence type="ECO:0000313" key="5">
    <source>
        <dbReference type="EMBL" id="TVY58701.1"/>
    </source>
</evidence>